<dbReference type="RefSeq" id="WP_093966152.1">
    <property type="nucleotide sequence ID" value="NZ_FXYE01000001.1"/>
</dbReference>
<accession>A0A238JRA1</accession>
<comment type="pathway">
    <text evidence="2">Organic acid metabolism; glycolate biosynthesis; glycolate from 2-phosphoglycolate: step 1/1.</text>
</comment>
<dbReference type="EC" id="3.1.3.18" evidence="4"/>
<dbReference type="Gene3D" id="3.40.50.1000">
    <property type="entry name" value="HAD superfamily/HAD-like"/>
    <property type="match status" value="1"/>
</dbReference>
<dbReference type="InterPro" id="IPR023198">
    <property type="entry name" value="PGP-like_dom2"/>
</dbReference>
<gene>
    <name evidence="5" type="primary">gph_1</name>
    <name evidence="5" type="ORF">COL8621_00972</name>
</gene>
<evidence type="ECO:0000313" key="5">
    <source>
        <dbReference type="EMBL" id="SMX33170.1"/>
    </source>
</evidence>
<comment type="catalytic activity">
    <reaction evidence="1">
        <text>2-phosphoglycolate + H2O = glycolate + phosphate</text>
        <dbReference type="Rhea" id="RHEA:14369"/>
        <dbReference type="ChEBI" id="CHEBI:15377"/>
        <dbReference type="ChEBI" id="CHEBI:29805"/>
        <dbReference type="ChEBI" id="CHEBI:43474"/>
        <dbReference type="ChEBI" id="CHEBI:58033"/>
        <dbReference type="EC" id="3.1.3.18"/>
    </reaction>
</comment>
<dbReference type="SUPFAM" id="SSF56784">
    <property type="entry name" value="HAD-like"/>
    <property type="match status" value="1"/>
</dbReference>
<dbReference type="PANTHER" id="PTHR43434">
    <property type="entry name" value="PHOSPHOGLYCOLATE PHOSPHATASE"/>
    <property type="match status" value="1"/>
</dbReference>
<evidence type="ECO:0000313" key="6">
    <source>
        <dbReference type="Proteomes" id="UP000202922"/>
    </source>
</evidence>
<dbReference type="InterPro" id="IPR006439">
    <property type="entry name" value="HAD-SF_hydro_IA"/>
</dbReference>
<dbReference type="SFLD" id="SFLDG01129">
    <property type="entry name" value="C1.5:_HAD__Beta-PGM__Phosphata"/>
    <property type="match status" value="1"/>
</dbReference>
<evidence type="ECO:0000256" key="2">
    <source>
        <dbReference type="ARBA" id="ARBA00004818"/>
    </source>
</evidence>
<protein>
    <recommendedName>
        <fullName evidence="4">phosphoglycolate phosphatase</fullName>
        <ecNumber evidence="4">3.1.3.18</ecNumber>
    </recommendedName>
</protein>
<sequence length="233" mass="23707">MTVIGGILFDKDGTLFDFHATWGAWASGFLAELSGGDQYQAIKLGAAIGYDYAGERFEIDSPVIAGTPAEIAGQLLPLLPGTTPAALITRMNAAAANAPMREATALMPLLNLLASQGLKLGVATNDAEGPARAHLDGVGVTDMFDFIAGCDSGHGAKPGPGQLLAFADTMGLAPQHVLMVGDSRHDLVAGRAAGMGTVGVLTGLATASDLDDLADVVLPDIGHIPAYLMAKAA</sequence>
<evidence type="ECO:0000256" key="1">
    <source>
        <dbReference type="ARBA" id="ARBA00000830"/>
    </source>
</evidence>
<keyword evidence="5" id="KW-0378">Hydrolase</keyword>
<dbReference type="OrthoDB" id="9797743at2"/>
<dbReference type="Gene3D" id="1.10.150.240">
    <property type="entry name" value="Putative phosphatase, domain 2"/>
    <property type="match status" value="1"/>
</dbReference>
<evidence type="ECO:0000256" key="3">
    <source>
        <dbReference type="ARBA" id="ARBA00006171"/>
    </source>
</evidence>
<dbReference type="Proteomes" id="UP000202922">
    <property type="component" value="Unassembled WGS sequence"/>
</dbReference>
<dbReference type="EMBL" id="FXYE01000001">
    <property type="protein sequence ID" value="SMX33170.1"/>
    <property type="molecule type" value="Genomic_DNA"/>
</dbReference>
<dbReference type="GO" id="GO:0005829">
    <property type="term" value="C:cytosol"/>
    <property type="evidence" value="ECO:0007669"/>
    <property type="project" value="TreeGrafter"/>
</dbReference>
<dbReference type="InterPro" id="IPR050155">
    <property type="entry name" value="HAD-like_hydrolase_sf"/>
</dbReference>
<dbReference type="InterPro" id="IPR036412">
    <property type="entry name" value="HAD-like_sf"/>
</dbReference>
<dbReference type="Pfam" id="PF00702">
    <property type="entry name" value="Hydrolase"/>
    <property type="match status" value="1"/>
</dbReference>
<dbReference type="AlphaFoldDB" id="A0A238JRA1"/>
<dbReference type="SFLD" id="SFLDS00003">
    <property type="entry name" value="Haloacid_Dehalogenase"/>
    <property type="match status" value="1"/>
</dbReference>
<evidence type="ECO:0000256" key="4">
    <source>
        <dbReference type="ARBA" id="ARBA00013078"/>
    </source>
</evidence>
<dbReference type="GO" id="GO:0006281">
    <property type="term" value="P:DNA repair"/>
    <property type="evidence" value="ECO:0007669"/>
    <property type="project" value="TreeGrafter"/>
</dbReference>
<reference evidence="6" key="1">
    <citation type="submission" date="2017-05" db="EMBL/GenBank/DDBJ databases">
        <authorList>
            <person name="Rodrigo-Torres L."/>
            <person name="Arahal R. D."/>
            <person name="Lucena T."/>
        </authorList>
    </citation>
    <scope>NUCLEOTIDE SEQUENCE [LARGE SCALE GENOMIC DNA]</scope>
    <source>
        <strain evidence="6">CECT 8621</strain>
    </source>
</reference>
<proteinExistence type="inferred from homology"/>
<comment type="similarity">
    <text evidence="3">Belongs to the HAD-like hydrolase superfamily. CbbY/CbbZ/Gph/YieH family.</text>
</comment>
<dbReference type="GO" id="GO:0008967">
    <property type="term" value="F:phosphoglycolate phosphatase activity"/>
    <property type="evidence" value="ECO:0007669"/>
    <property type="project" value="UniProtKB-EC"/>
</dbReference>
<organism evidence="5 6">
    <name type="scientific">Actibacterium lipolyticum</name>
    <dbReference type="NCBI Taxonomy" id="1524263"/>
    <lineage>
        <taxon>Bacteria</taxon>
        <taxon>Pseudomonadati</taxon>
        <taxon>Pseudomonadota</taxon>
        <taxon>Alphaproteobacteria</taxon>
        <taxon>Rhodobacterales</taxon>
        <taxon>Roseobacteraceae</taxon>
        <taxon>Actibacterium</taxon>
    </lineage>
</organism>
<keyword evidence="6" id="KW-1185">Reference proteome</keyword>
<dbReference type="PANTHER" id="PTHR43434:SF1">
    <property type="entry name" value="PHOSPHOGLYCOLATE PHOSPHATASE"/>
    <property type="match status" value="1"/>
</dbReference>
<name>A0A238JRA1_9RHOB</name>
<dbReference type="NCBIfam" id="TIGR01549">
    <property type="entry name" value="HAD-SF-IA-v1"/>
    <property type="match status" value="1"/>
</dbReference>
<dbReference type="InterPro" id="IPR023214">
    <property type="entry name" value="HAD_sf"/>
</dbReference>